<accession>A0ABQ0D7G4</accession>
<proteinExistence type="predicted"/>
<evidence type="ECO:0000313" key="2">
    <source>
        <dbReference type="Proteomes" id="UP001628156"/>
    </source>
</evidence>
<name>A0ABQ0D7G4_9EUKA</name>
<sequence length="218" mass="25470">MNRSFVTFVKMYLLSIPDIDNVLKGSYEKVFSCKSIEEMFITLSPLLNKYYRNESIPYEQRYNLFSRIQLNRYDTPLKCNPLYLLDEKSKNCVLQAKSNFDEIHKIVQNEVDSHRCSPHISKDLFDAFLASSRNLEQLECVPITDLLEPLGCIGDRQYSFKKNKMENTLLRLLENATPEQLQRVVQLIQTQDNFDGVDLSFSIESLDLITLHKLILLF</sequence>
<dbReference type="EMBL" id="BAAFRS010000004">
    <property type="protein sequence ID" value="GAB1218795.1"/>
    <property type="molecule type" value="Genomic_DNA"/>
</dbReference>
<reference evidence="1 2" key="1">
    <citation type="journal article" date="2019" name="PLoS Negl. Trop. Dis.">
        <title>Whole genome sequencing of Entamoeba nuttalli reveals mammalian host-related molecular signatures and a novel octapeptide-repeat surface protein.</title>
        <authorList>
            <person name="Tanaka M."/>
            <person name="Makiuchi T."/>
            <person name="Komiyama T."/>
            <person name="Shiina T."/>
            <person name="Osaki K."/>
            <person name="Tachibana H."/>
        </authorList>
    </citation>
    <scope>NUCLEOTIDE SEQUENCE [LARGE SCALE GENOMIC DNA]</scope>
    <source>
        <strain evidence="1 2">P19-061405</strain>
    </source>
</reference>
<organism evidence="1 2">
    <name type="scientific">Entamoeba nuttalli</name>
    <dbReference type="NCBI Taxonomy" id="412467"/>
    <lineage>
        <taxon>Eukaryota</taxon>
        <taxon>Amoebozoa</taxon>
        <taxon>Evosea</taxon>
        <taxon>Archamoebae</taxon>
        <taxon>Mastigamoebida</taxon>
        <taxon>Entamoebidae</taxon>
        <taxon>Entamoeba</taxon>
    </lineage>
</organism>
<evidence type="ECO:0000313" key="1">
    <source>
        <dbReference type="EMBL" id="GAB1218795.1"/>
    </source>
</evidence>
<dbReference type="Proteomes" id="UP001628156">
    <property type="component" value="Unassembled WGS sequence"/>
</dbReference>
<gene>
    <name evidence="1" type="ORF">ENUP19_0004G0024</name>
</gene>
<comment type="caution">
    <text evidence="1">The sequence shown here is derived from an EMBL/GenBank/DDBJ whole genome shotgun (WGS) entry which is preliminary data.</text>
</comment>
<keyword evidence="2" id="KW-1185">Reference proteome</keyword>
<protein>
    <submittedName>
        <fullName evidence="1">Uncharacterized protein</fullName>
    </submittedName>
</protein>